<dbReference type="SUPFAM" id="SSF158446">
    <property type="entry name" value="IVS-encoded protein-like"/>
    <property type="match status" value="1"/>
</dbReference>
<feature type="domain" description="bAvd-like" evidence="1">
    <location>
        <begin position="18"/>
        <end position="112"/>
    </location>
</feature>
<dbReference type="Pfam" id="PF22296">
    <property type="entry name" value="bAvd"/>
    <property type="match status" value="1"/>
</dbReference>
<dbReference type="InterPro" id="IPR055360">
    <property type="entry name" value="bAvd"/>
</dbReference>
<sequence>MARYEHIKIFQCAYLLTLEVYKTTKNFSKEYKYTLAEKLKNIAHELLDLIMQTNTLPDKEKSKLFLLIDFKKENLRIYLRIACDLKIISGGRLGELNTKIEEIGRQLGGWQKWTAKS</sequence>
<comment type="caution">
    <text evidence="2">The sequence shown here is derived from an EMBL/GenBank/DDBJ whole genome shotgun (WGS) entry which is preliminary data.</text>
</comment>
<evidence type="ECO:0000259" key="1">
    <source>
        <dbReference type="Pfam" id="PF22296"/>
    </source>
</evidence>
<dbReference type="AlphaFoldDB" id="A0A2G9ZL01"/>
<accession>A0A2G9ZL01</accession>
<dbReference type="InterPro" id="IPR036583">
    <property type="entry name" value="23S_rRNA_IVS_sf"/>
</dbReference>
<dbReference type="EMBL" id="PCSD01000045">
    <property type="protein sequence ID" value="PIP33855.1"/>
    <property type="molecule type" value="Genomic_DNA"/>
</dbReference>
<protein>
    <recommendedName>
        <fullName evidence="1">bAvd-like domain-containing protein</fullName>
    </recommendedName>
</protein>
<proteinExistence type="predicted"/>
<organism evidence="2 3">
    <name type="scientific">Candidatus Falkowbacteria bacterium CG23_combo_of_CG06-09_8_20_14_all_49_15</name>
    <dbReference type="NCBI Taxonomy" id="1974572"/>
    <lineage>
        <taxon>Bacteria</taxon>
        <taxon>Candidatus Falkowiibacteriota</taxon>
    </lineage>
</organism>
<evidence type="ECO:0000313" key="3">
    <source>
        <dbReference type="Proteomes" id="UP000230729"/>
    </source>
</evidence>
<dbReference type="Gene3D" id="1.20.1440.60">
    <property type="entry name" value="23S rRNA-intervening sequence"/>
    <property type="match status" value="1"/>
</dbReference>
<evidence type="ECO:0000313" key="2">
    <source>
        <dbReference type="EMBL" id="PIP33855.1"/>
    </source>
</evidence>
<gene>
    <name evidence="2" type="ORF">COX22_02180</name>
</gene>
<dbReference type="Proteomes" id="UP000230729">
    <property type="component" value="Unassembled WGS sequence"/>
</dbReference>
<reference evidence="2 3" key="1">
    <citation type="submission" date="2017-09" db="EMBL/GenBank/DDBJ databases">
        <title>Depth-based differentiation of microbial function through sediment-hosted aquifers and enrichment of novel symbionts in the deep terrestrial subsurface.</title>
        <authorList>
            <person name="Probst A.J."/>
            <person name="Ladd B."/>
            <person name="Jarett J.K."/>
            <person name="Geller-Mcgrath D.E."/>
            <person name="Sieber C.M."/>
            <person name="Emerson J.B."/>
            <person name="Anantharaman K."/>
            <person name="Thomas B.C."/>
            <person name="Malmstrom R."/>
            <person name="Stieglmeier M."/>
            <person name="Klingl A."/>
            <person name="Woyke T."/>
            <person name="Ryan C.M."/>
            <person name="Banfield J.F."/>
        </authorList>
    </citation>
    <scope>NUCLEOTIDE SEQUENCE [LARGE SCALE GENOMIC DNA]</scope>
    <source>
        <strain evidence="2">CG23_combo_of_CG06-09_8_20_14_all_49_15</strain>
    </source>
</reference>
<dbReference type="CDD" id="cd16376">
    <property type="entry name" value="Avd_like"/>
    <property type="match status" value="1"/>
</dbReference>
<name>A0A2G9ZL01_9BACT</name>